<dbReference type="Proteomes" id="UP001163603">
    <property type="component" value="Chromosome 2"/>
</dbReference>
<dbReference type="EMBL" id="CM047737">
    <property type="protein sequence ID" value="KAJ0048081.1"/>
    <property type="molecule type" value="Genomic_DNA"/>
</dbReference>
<evidence type="ECO:0000313" key="2">
    <source>
        <dbReference type="Proteomes" id="UP001163603"/>
    </source>
</evidence>
<keyword evidence="2" id="KW-1185">Reference proteome</keyword>
<protein>
    <submittedName>
        <fullName evidence="1">Uncharacterized protein</fullName>
    </submittedName>
</protein>
<comment type="caution">
    <text evidence="1">The sequence shown here is derived from an EMBL/GenBank/DDBJ whole genome shotgun (WGS) entry which is preliminary data.</text>
</comment>
<evidence type="ECO:0000313" key="1">
    <source>
        <dbReference type="EMBL" id="KAJ0048081.1"/>
    </source>
</evidence>
<organism evidence="1 2">
    <name type="scientific">Pistacia integerrima</name>
    <dbReference type="NCBI Taxonomy" id="434235"/>
    <lineage>
        <taxon>Eukaryota</taxon>
        <taxon>Viridiplantae</taxon>
        <taxon>Streptophyta</taxon>
        <taxon>Embryophyta</taxon>
        <taxon>Tracheophyta</taxon>
        <taxon>Spermatophyta</taxon>
        <taxon>Magnoliopsida</taxon>
        <taxon>eudicotyledons</taxon>
        <taxon>Gunneridae</taxon>
        <taxon>Pentapetalae</taxon>
        <taxon>rosids</taxon>
        <taxon>malvids</taxon>
        <taxon>Sapindales</taxon>
        <taxon>Anacardiaceae</taxon>
        <taxon>Pistacia</taxon>
    </lineage>
</organism>
<name>A0ACC0ZAA0_9ROSI</name>
<gene>
    <name evidence="1" type="ORF">Pint_15460</name>
</gene>
<accession>A0ACC0ZAA0</accession>
<reference evidence="2" key="1">
    <citation type="journal article" date="2023" name="G3 (Bethesda)">
        <title>Genome assembly and association tests identify interacting loci associated with vigor, precocity, and sex in interspecific pistachio rootstocks.</title>
        <authorList>
            <person name="Palmer W."/>
            <person name="Jacygrad E."/>
            <person name="Sagayaradj S."/>
            <person name="Cavanaugh K."/>
            <person name="Han R."/>
            <person name="Bertier L."/>
            <person name="Beede B."/>
            <person name="Kafkas S."/>
            <person name="Golino D."/>
            <person name="Preece J."/>
            <person name="Michelmore R."/>
        </authorList>
    </citation>
    <scope>NUCLEOTIDE SEQUENCE [LARGE SCALE GENOMIC DNA]</scope>
</reference>
<sequence length="194" mass="22098">MKILITYDKEKETEVEEANTNTNKTATTPPPHQQQLMIALPTNIINTRNMFGGDSNNPMLLVFVGENRFQYNANALPQLQLLEMVSFHYHLWFISRIFFINLFGCSVGPLNCVGNERATTVDQQLKRSREPGCVLNPNLVSTGLRLLYEEDKHNSSVTSACDNVICNIPMLSLGDNLKVEIDRQKEELDHYIRL</sequence>
<proteinExistence type="predicted"/>